<dbReference type="GO" id="GO:0016787">
    <property type="term" value="F:hydrolase activity"/>
    <property type="evidence" value="ECO:0007669"/>
    <property type="project" value="UniProtKB-KW"/>
</dbReference>
<dbReference type="SUPFAM" id="SSF52266">
    <property type="entry name" value="SGNH hydrolase"/>
    <property type="match status" value="1"/>
</dbReference>
<keyword evidence="2" id="KW-0378">Hydrolase</keyword>
<evidence type="ECO:0000259" key="1">
    <source>
        <dbReference type="Pfam" id="PF13472"/>
    </source>
</evidence>
<name>A0ABU8M856_9PSEU</name>
<dbReference type="EC" id="3.1.-.-" evidence="2"/>
<evidence type="ECO:0000313" key="3">
    <source>
        <dbReference type="Proteomes" id="UP001369736"/>
    </source>
</evidence>
<gene>
    <name evidence="2" type="ORF">WCD58_17250</name>
</gene>
<evidence type="ECO:0000313" key="2">
    <source>
        <dbReference type="EMBL" id="MEJ2862920.1"/>
    </source>
</evidence>
<sequence length="294" mass="30099">MGRRPIVLRLFLAVAVGLLGVLVAPVAMGAPAAAGQAYVALGDSYTASPLTGAPAGPPPGCLRSANNYPHLVAERTGAQLTDVSCSGARTRDFAAPQAVQGGENPPQYDALGAGTQLVTVGIGGNDIGFSEIVQACVSPTPFGTPCRDKYTQGPHDELSARIDDLGDRLDDVLDEVHRRAPDARVLLVGYPSVLPAEGPGCYPVVPYTPGDVEYLRGVLSHLNTEIADAASDGDATYVDTATPTRGHDVCALPTERWIEGLIPTAPAAPVHPNAAGSAALSRAVLATLGVPAAD</sequence>
<dbReference type="PANTHER" id="PTHR37981">
    <property type="entry name" value="LIPASE 2"/>
    <property type="match status" value="1"/>
</dbReference>
<keyword evidence="3" id="KW-1185">Reference proteome</keyword>
<dbReference type="InterPro" id="IPR036514">
    <property type="entry name" value="SGNH_hydro_sf"/>
</dbReference>
<protein>
    <submittedName>
        <fullName evidence="2">SGNH/GDSL hydrolase family protein</fullName>
        <ecNumber evidence="2">3.1.-.-</ecNumber>
    </submittedName>
</protein>
<accession>A0ABU8M856</accession>
<dbReference type="InterPro" id="IPR013830">
    <property type="entry name" value="SGNH_hydro"/>
</dbReference>
<dbReference type="Pfam" id="PF13472">
    <property type="entry name" value="Lipase_GDSL_2"/>
    <property type="match status" value="1"/>
</dbReference>
<organism evidence="2 3">
    <name type="scientific">Actinomycetospora flava</name>
    <dbReference type="NCBI Taxonomy" id="3129232"/>
    <lineage>
        <taxon>Bacteria</taxon>
        <taxon>Bacillati</taxon>
        <taxon>Actinomycetota</taxon>
        <taxon>Actinomycetes</taxon>
        <taxon>Pseudonocardiales</taxon>
        <taxon>Pseudonocardiaceae</taxon>
        <taxon>Actinomycetospora</taxon>
    </lineage>
</organism>
<dbReference type="EMBL" id="JBBEGM010000007">
    <property type="protein sequence ID" value="MEJ2862920.1"/>
    <property type="molecule type" value="Genomic_DNA"/>
</dbReference>
<dbReference type="PANTHER" id="PTHR37981:SF1">
    <property type="entry name" value="SGNH HYDROLASE-TYPE ESTERASE DOMAIN-CONTAINING PROTEIN"/>
    <property type="match status" value="1"/>
</dbReference>
<reference evidence="2 3" key="1">
    <citation type="submission" date="2024-03" db="EMBL/GenBank/DDBJ databases">
        <title>Actinomycetospora sp. OC33-EN07, a novel actinomycete isolated from wild orchid (Aerides multiflora).</title>
        <authorList>
            <person name="Suriyachadkun C."/>
        </authorList>
    </citation>
    <scope>NUCLEOTIDE SEQUENCE [LARGE SCALE GENOMIC DNA]</scope>
    <source>
        <strain evidence="2 3">OC33-EN07</strain>
    </source>
</reference>
<dbReference type="RefSeq" id="WP_337704295.1">
    <property type="nucleotide sequence ID" value="NZ_JBBEGM010000007.1"/>
</dbReference>
<dbReference type="InterPro" id="IPR037460">
    <property type="entry name" value="SEST-like"/>
</dbReference>
<dbReference type="Proteomes" id="UP001369736">
    <property type="component" value="Unassembled WGS sequence"/>
</dbReference>
<comment type="caution">
    <text evidence="2">The sequence shown here is derived from an EMBL/GenBank/DDBJ whole genome shotgun (WGS) entry which is preliminary data.</text>
</comment>
<feature type="domain" description="SGNH hydrolase-type esterase" evidence="1">
    <location>
        <begin position="40"/>
        <end position="278"/>
    </location>
</feature>
<proteinExistence type="predicted"/>
<dbReference type="CDD" id="cd01823">
    <property type="entry name" value="SEST_like"/>
    <property type="match status" value="1"/>
</dbReference>
<dbReference type="Gene3D" id="3.40.50.1110">
    <property type="entry name" value="SGNH hydrolase"/>
    <property type="match status" value="1"/>
</dbReference>